<dbReference type="Pfam" id="PF01168">
    <property type="entry name" value="Ala_racemase_N"/>
    <property type="match status" value="1"/>
</dbReference>
<dbReference type="SMART" id="SM01119">
    <property type="entry name" value="D-ser_dehydrat"/>
    <property type="match status" value="1"/>
</dbReference>
<dbReference type="AlphaFoldDB" id="A0A1Y0ERW1"/>
<dbReference type="KEGG" id="cser:CCO03_16130"/>
<keyword evidence="2" id="KW-0456">Lyase</keyword>
<dbReference type="PANTHER" id="PTHR28004:SF2">
    <property type="entry name" value="D-SERINE DEHYDRATASE"/>
    <property type="match status" value="1"/>
</dbReference>
<organism evidence="4 5">
    <name type="scientific">Comamonas serinivorans</name>
    <dbReference type="NCBI Taxonomy" id="1082851"/>
    <lineage>
        <taxon>Bacteria</taxon>
        <taxon>Pseudomonadati</taxon>
        <taxon>Pseudomonadota</taxon>
        <taxon>Betaproteobacteria</taxon>
        <taxon>Burkholderiales</taxon>
        <taxon>Comamonadaceae</taxon>
        <taxon>Comamonas</taxon>
    </lineage>
</organism>
<evidence type="ECO:0000259" key="3">
    <source>
        <dbReference type="SMART" id="SM01119"/>
    </source>
</evidence>
<dbReference type="EMBL" id="CP021455">
    <property type="protein sequence ID" value="ARU05992.1"/>
    <property type="molecule type" value="Genomic_DNA"/>
</dbReference>
<protein>
    <submittedName>
        <fullName evidence="4">Alanine racemase</fullName>
    </submittedName>
</protein>
<dbReference type="InterPro" id="IPR026956">
    <property type="entry name" value="D-ser_dehydrat-like_dom"/>
</dbReference>
<comment type="similarity">
    <text evidence="1">Belongs to the DSD1 family.</text>
</comment>
<feature type="domain" description="D-serine dehydratase-like" evidence="3">
    <location>
        <begin position="279"/>
        <end position="370"/>
    </location>
</feature>
<dbReference type="SUPFAM" id="SSF51419">
    <property type="entry name" value="PLP-binding barrel"/>
    <property type="match status" value="1"/>
</dbReference>
<dbReference type="RefSeq" id="WP_087282692.1">
    <property type="nucleotide sequence ID" value="NZ_CP021455.1"/>
</dbReference>
<dbReference type="GO" id="GO:0036088">
    <property type="term" value="P:D-serine catabolic process"/>
    <property type="evidence" value="ECO:0007669"/>
    <property type="project" value="TreeGrafter"/>
</dbReference>
<evidence type="ECO:0000313" key="5">
    <source>
        <dbReference type="Proteomes" id="UP000196138"/>
    </source>
</evidence>
<proteinExistence type="inferred from homology"/>
<name>A0A1Y0ERW1_9BURK</name>
<evidence type="ECO:0000313" key="4">
    <source>
        <dbReference type="EMBL" id="ARU05992.1"/>
    </source>
</evidence>
<dbReference type="Gene3D" id="2.40.37.20">
    <property type="entry name" value="D-serine dehydratase-like domain"/>
    <property type="match status" value="1"/>
</dbReference>
<accession>A0A1Y0ERW1</accession>
<evidence type="ECO:0000256" key="2">
    <source>
        <dbReference type="ARBA" id="ARBA00023239"/>
    </source>
</evidence>
<keyword evidence="5" id="KW-1185">Reference proteome</keyword>
<dbReference type="InterPro" id="IPR029066">
    <property type="entry name" value="PLP-binding_barrel"/>
</dbReference>
<dbReference type="Gene3D" id="3.20.20.10">
    <property type="entry name" value="Alanine racemase"/>
    <property type="match status" value="1"/>
</dbReference>
<dbReference type="OrthoDB" id="9772497at2"/>
<evidence type="ECO:0000256" key="1">
    <source>
        <dbReference type="ARBA" id="ARBA00005323"/>
    </source>
</evidence>
<dbReference type="Proteomes" id="UP000196138">
    <property type="component" value="Chromosome"/>
</dbReference>
<reference evidence="4 5" key="1">
    <citation type="submission" date="2017-05" db="EMBL/GenBank/DDBJ databases">
        <authorList>
            <person name="Song R."/>
            <person name="Chenine A.L."/>
            <person name="Ruprecht R.M."/>
        </authorList>
    </citation>
    <scope>NUCLEOTIDE SEQUENCE [LARGE SCALE GENOMIC DNA]</scope>
    <source>
        <strain evidence="4 5">DSM 26136</strain>
    </source>
</reference>
<dbReference type="Pfam" id="PF14031">
    <property type="entry name" value="D-ser_dehydrat"/>
    <property type="match status" value="1"/>
</dbReference>
<dbReference type="GO" id="GO:0008721">
    <property type="term" value="F:D-serine ammonia-lyase activity"/>
    <property type="evidence" value="ECO:0007669"/>
    <property type="project" value="TreeGrafter"/>
</dbReference>
<dbReference type="InterPro" id="IPR001608">
    <property type="entry name" value="Ala_racemase_N"/>
</dbReference>
<sequence>MSAALDTRTPQHLTVVGMPVHDLPTPCLVVDLDALNRNVQRMAAYCARHKVRLRPHAKTHKSADIGRVQMQAGAVGVCVQKVSEAEALVDVGASKLLITNEVIAPLKLMRVAELAQCVAGRNGQLGIVVDSLQGIDALGAAMALVHASIDVYVEINVGQNRCGVPPGEAAVPLAQAIGQHANMRFAGLQAYNGKLQHARTVAARRQAVADVAVQIQATRDALHAAGLPVPLVTGGGTGAFAIEIASGQYDEIQAGSYVFMDAEYMDNERDPSQPEFENSLFVLTQVMSVSADHVVCDAGHKSHAIDAGLPRVWTAEDETPLVFANGGDEHGILRAAQPGEALPALGSLIWLIPGHCDPTVNLHRRLYGVRGGLRHGRVDHVIRVDARGCVQ</sequence>
<dbReference type="InterPro" id="IPR042208">
    <property type="entry name" value="D-ser_dehydrat-like_sf"/>
</dbReference>
<dbReference type="InterPro" id="IPR051466">
    <property type="entry name" value="D-amino_acid_metab_enzyme"/>
</dbReference>
<dbReference type="PANTHER" id="PTHR28004">
    <property type="entry name" value="ZGC:162816-RELATED"/>
    <property type="match status" value="1"/>
</dbReference>
<gene>
    <name evidence="4" type="ORF">CCO03_16130</name>
</gene>
<dbReference type="CDD" id="cd06819">
    <property type="entry name" value="PLPDE_III_LS_D-TA"/>
    <property type="match status" value="1"/>
</dbReference>